<dbReference type="STRING" id="1453429.UCYN_02750"/>
<dbReference type="InterPro" id="IPR000305">
    <property type="entry name" value="GIY-YIG_endonuc"/>
</dbReference>
<dbReference type="OrthoDB" id="583144at2"/>
<gene>
    <name evidence="3" type="ordered locus">UCYN_02750</name>
</gene>
<dbReference type="RefSeq" id="WP_012953685.1">
    <property type="nucleotide sequence ID" value="NC_013771.1"/>
</dbReference>
<dbReference type="HOGENOM" id="CLU_1297894_0_0_3"/>
<keyword evidence="4" id="KW-1185">Reference proteome</keyword>
<keyword evidence="3" id="KW-0540">Nuclease</keyword>
<dbReference type="InterPro" id="IPR035901">
    <property type="entry name" value="GIY-YIG_endonuc_sf"/>
</dbReference>
<dbReference type="PROSITE" id="PS50164">
    <property type="entry name" value="GIY_YIG"/>
    <property type="match status" value="1"/>
</dbReference>
<feature type="coiled-coil region" evidence="1">
    <location>
        <begin position="114"/>
        <end position="148"/>
    </location>
</feature>
<accession>D3ENH0</accession>
<reference evidence="3 4" key="1">
    <citation type="journal article" date="2010" name="Nature">
        <title>Metabolic streamlining in an open-ocean nitrogen-fixing cyanobacterium.</title>
        <authorList>
            <person name="Tripp H.J."/>
            <person name="Bench S.R."/>
            <person name="Turk K.A."/>
            <person name="Foster R.A."/>
            <person name="Desany B.A."/>
            <person name="Niazi F."/>
            <person name="Affourtit J.P."/>
            <person name="Zehr J.P."/>
        </authorList>
    </citation>
    <scope>NUCLEOTIDE SEQUENCE [LARGE SCALE GENOMIC DNA]</scope>
    <source>
        <strain evidence="4">ALOHA</strain>
    </source>
</reference>
<name>D3ENH0_ATETH</name>
<feature type="domain" description="GIY-YIG" evidence="2">
    <location>
        <begin position="26"/>
        <end position="100"/>
    </location>
</feature>
<keyword evidence="3" id="KW-0378">Hydrolase</keyword>
<evidence type="ECO:0000313" key="4">
    <source>
        <dbReference type="Proteomes" id="UP000001405"/>
    </source>
</evidence>
<dbReference type="Gene3D" id="3.40.1440.10">
    <property type="entry name" value="GIY-YIG endonuclease"/>
    <property type="match status" value="1"/>
</dbReference>
<keyword evidence="3" id="KW-0255">Endonuclease</keyword>
<evidence type="ECO:0000313" key="3">
    <source>
        <dbReference type="EMBL" id="ADB95020.1"/>
    </source>
</evidence>
<evidence type="ECO:0000256" key="1">
    <source>
        <dbReference type="SAM" id="Coils"/>
    </source>
</evidence>
<keyword evidence="1" id="KW-0175">Coiled coil</keyword>
<evidence type="ECO:0000259" key="2">
    <source>
        <dbReference type="PROSITE" id="PS50164"/>
    </source>
</evidence>
<protein>
    <submittedName>
        <fullName evidence="3">Putative endonuclease</fullName>
    </submittedName>
</protein>
<organism evidence="4">
    <name type="scientific">Atelocyanobacterium thalassa (isolate ALOHA)</name>
    <dbReference type="NCBI Taxonomy" id="1453429"/>
    <lineage>
        <taxon>Bacteria</taxon>
        <taxon>Bacillati</taxon>
        <taxon>Cyanobacteriota</taxon>
        <taxon>Cyanophyceae</taxon>
        <taxon>Oscillatoriophycideae</taxon>
        <taxon>Chroococcales</taxon>
        <taxon>Aphanothecaceae</taxon>
        <taxon>Candidatus Atelocyanobacterium</taxon>
        <taxon>Candidatus Atelocyanobacterium thalassae</taxon>
    </lineage>
</organism>
<dbReference type="Proteomes" id="UP000001405">
    <property type="component" value="Chromosome"/>
</dbReference>
<dbReference type="EMBL" id="CP001842">
    <property type="protein sequence ID" value="ADB95020.1"/>
    <property type="molecule type" value="Genomic_DNA"/>
</dbReference>
<dbReference type="GO" id="GO:0004519">
    <property type="term" value="F:endonuclease activity"/>
    <property type="evidence" value="ECO:0007669"/>
    <property type="project" value="UniProtKB-KW"/>
</dbReference>
<proteinExistence type="predicted"/>
<sequence>MSNISNLSLLEDLKEVSLDNLTHLPEKTGIYMMASSSGYVYYIGNSINLRQYLLSYNLSDLHKYDIHKIYYLLCNQTELEDIEAEYTIFYTPSWNQNKDQISNDKISNSKCSSFQEKIDRYLKISNLIEKLEEEKEILKEDITTYANNYKQENGTSLTYKNVTISTNQRKTWEYSNIVKELETKIKNLKKIEQKNGLAKVVKLSVYSTIRGK</sequence>
<dbReference type="KEGG" id="cyu:UCYN_02750"/>
<dbReference type="SUPFAM" id="SSF82771">
    <property type="entry name" value="GIY-YIG endonuclease"/>
    <property type="match status" value="1"/>
</dbReference>
<dbReference type="AlphaFoldDB" id="D3ENH0"/>